<dbReference type="InParanoid" id="A0A2K2DA85"/>
<evidence type="ECO:0000259" key="6">
    <source>
        <dbReference type="PROSITE" id="PS50600"/>
    </source>
</evidence>
<dbReference type="GO" id="GO:0006508">
    <property type="term" value="P:proteolysis"/>
    <property type="evidence" value="ECO:0007669"/>
    <property type="project" value="UniProtKB-KW"/>
</dbReference>
<protein>
    <recommendedName>
        <fullName evidence="6">Ubiquitin-like protease family profile domain-containing protein</fullName>
    </recommendedName>
</protein>
<keyword evidence="4" id="KW-0788">Thiol protease</keyword>
<dbReference type="InterPro" id="IPR003653">
    <property type="entry name" value="Peptidase_C48_C"/>
</dbReference>
<feature type="domain" description="Ubiquitin-like protease family profile" evidence="6">
    <location>
        <begin position="163"/>
        <end position="452"/>
    </location>
</feature>
<organism evidence="7">
    <name type="scientific">Brachypodium distachyon</name>
    <name type="common">Purple false brome</name>
    <name type="synonym">Trachynia distachya</name>
    <dbReference type="NCBI Taxonomy" id="15368"/>
    <lineage>
        <taxon>Eukaryota</taxon>
        <taxon>Viridiplantae</taxon>
        <taxon>Streptophyta</taxon>
        <taxon>Embryophyta</taxon>
        <taxon>Tracheophyta</taxon>
        <taxon>Spermatophyta</taxon>
        <taxon>Magnoliopsida</taxon>
        <taxon>Liliopsida</taxon>
        <taxon>Poales</taxon>
        <taxon>Poaceae</taxon>
        <taxon>BOP clade</taxon>
        <taxon>Pooideae</taxon>
        <taxon>Stipodae</taxon>
        <taxon>Brachypodieae</taxon>
        <taxon>Brachypodium</taxon>
    </lineage>
</organism>
<dbReference type="EnsemblPlants" id="PNT71186">
    <property type="protein sequence ID" value="PNT71186"/>
    <property type="gene ID" value="BRADI_2g24252v3"/>
</dbReference>
<dbReference type="OrthoDB" id="687315at2759"/>
<accession>A0A2K2DA85</accession>
<name>A0A2K2DA85_BRADI</name>
<dbReference type="Proteomes" id="UP000008810">
    <property type="component" value="Chromosome 2"/>
</dbReference>
<dbReference type="GO" id="GO:0016926">
    <property type="term" value="P:protein desumoylation"/>
    <property type="evidence" value="ECO:0000318"/>
    <property type="project" value="GO_Central"/>
</dbReference>
<reference evidence="8" key="3">
    <citation type="submission" date="2018-08" db="UniProtKB">
        <authorList>
            <consortium name="EnsemblPlants"/>
        </authorList>
    </citation>
    <scope>IDENTIFICATION</scope>
    <source>
        <strain evidence="8">cv. Bd21</strain>
    </source>
</reference>
<evidence type="ECO:0000256" key="1">
    <source>
        <dbReference type="ARBA" id="ARBA00005234"/>
    </source>
</evidence>
<reference evidence="7 8" key="1">
    <citation type="journal article" date="2010" name="Nature">
        <title>Genome sequencing and analysis of the model grass Brachypodium distachyon.</title>
        <authorList>
            <consortium name="International Brachypodium Initiative"/>
        </authorList>
    </citation>
    <scope>NUCLEOTIDE SEQUENCE [LARGE SCALE GENOMIC DNA]</scope>
    <source>
        <strain evidence="7 8">Bd21</strain>
    </source>
</reference>
<dbReference type="PROSITE" id="PS50600">
    <property type="entry name" value="ULP_PROTEASE"/>
    <property type="match status" value="1"/>
</dbReference>
<dbReference type="Pfam" id="PF02902">
    <property type="entry name" value="Peptidase_C48"/>
    <property type="match status" value="1"/>
</dbReference>
<gene>
    <name evidence="7" type="ORF">BRADI_2g24252v3</name>
</gene>
<dbReference type="InterPro" id="IPR038765">
    <property type="entry name" value="Papain-like_cys_pep_sf"/>
</dbReference>
<dbReference type="SUPFAM" id="SSF54001">
    <property type="entry name" value="Cysteine proteinases"/>
    <property type="match status" value="1"/>
</dbReference>
<evidence type="ECO:0000256" key="5">
    <source>
        <dbReference type="SAM" id="MobiDB-lite"/>
    </source>
</evidence>
<proteinExistence type="inferred from homology"/>
<dbReference type="PANTHER" id="PTHR12606">
    <property type="entry name" value="SENTRIN/SUMO-SPECIFIC PROTEASE"/>
    <property type="match status" value="1"/>
</dbReference>
<feature type="region of interest" description="Disordered" evidence="5">
    <location>
        <begin position="41"/>
        <end position="121"/>
    </location>
</feature>
<sequence length="647" mass="74097">MDQDFENRPLKKAKNCESSVLDDPLTSPSISASSLISYLQINSDPLGSPPSTTNSTSSALSVIMNEEKASADDDNQTVPPSATNSTPSTVSEFMNEEKASEDDDNQTVSANDNNQLDEHEEITDDLTYDYLPQDYALSDLDECAHLIINDSSEKEILVKIDQVFVEQCELVCLQDSTKWLNDAVISAYICCIKEVHVQNKNNPIVYFENPCFTGLLKRDGEIGIHGATFLTDIVVKYLQHDMINLPINIERSRWYLACVNVKKSEIQVLDSLCWEHNRIDLTKMLQGLQYHLDILKTQKNLCNHNWKDLDVTNWAITEKLHNPIQEDSGYIINVGFHVKYDFFCSNHAIHLVKIITDFRYKLAAILICWKTNTAQASAMIESDYSEEDPNDVMIVHELQGGLCSYIKSIKCAETLDSKPYPISLTLKKLQGMLNEELPMDCDCFNLVVRKIITDFGRHPKFRKKLDVEKLAYSVRSWPGIKYNVSSCKMIHIPIKSSREFILFILDKDTRTVYILDPTPIDPIYQRNPHAKYVYRLIWIAEHLPKAMSVTCPGSIHENILLWHQEIINNIPIQNRELSGYLVTHFMSTWDDEKVNLPFLKDGYELRKQILGKLLTFKENECEDNMPIGVLDFINCIRKIKPNINVKN</sequence>
<dbReference type="FunCoup" id="A0A2K2DA85">
    <property type="interactions" value="688"/>
</dbReference>
<keyword evidence="2" id="KW-0645">Protease</keyword>
<evidence type="ECO:0000256" key="2">
    <source>
        <dbReference type="ARBA" id="ARBA00022670"/>
    </source>
</evidence>
<dbReference type="GO" id="GO:0016929">
    <property type="term" value="F:deSUMOylase activity"/>
    <property type="evidence" value="ECO:0000318"/>
    <property type="project" value="GO_Central"/>
</dbReference>
<keyword evidence="9" id="KW-1185">Reference proteome</keyword>
<reference evidence="7" key="2">
    <citation type="submission" date="2017-06" db="EMBL/GenBank/DDBJ databases">
        <title>WGS assembly of Brachypodium distachyon.</title>
        <authorList>
            <consortium name="The International Brachypodium Initiative"/>
            <person name="Lucas S."/>
            <person name="Harmon-Smith M."/>
            <person name="Lail K."/>
            <person name="Tice H."/>
            <person name="Grimwood J."/>
            <person name="Bruce D."/>
            <person name="Barry K."/>
            <person name="Shu S."/>
            <person name="Lindquist E."/>
            <person name="Wang M."/>
            <person name="Pitluck S."/>
            <person name="Vogel J.P."/>
            <person name="Garvin D.F."/>
            <person name="Mockler T.C."/>
            <person name="Schmutz J."/>
            <person name="Rokhsar D."/>
            <person name="Bevan M.W."/>
        </authorList>
    </citation>
    <scope>NUCLEOTIDE SEQUENCE</scope>
    <source>
        <strain evidence="7">Bd21</strain>
    </source>
</reference>
<dbReference type="GO" id="GO:0005634">
    <property type="term" value="C:nucleus"/>
    <property type="evidence" value="ECO:0000318"/>
    <property type="project" value="GO_Central"/>
</dbReference>
<dbReference type="EMBL" id="CM000881">
    <property type="protein sequence ID" value="PNT71186.1"/>
    <property type="molecule type" value="Genomic_DNA"/>
</dbReference>
<dbReference type="Gramene" id="PNT71186">
    <property type="protein sequence ID" value="PNT71186"/>
    <property type="gene ID" value="BRADI_2g24252v3"/>
</dbReference>
<evidence type="ECO:0000313" key="9">
    <source>
        <dbReference type="Proteomes" id="UP000008810"/>
    </source>
</evidence>
<evidence type="ECO:0000256" key="3">
    <source>
        <dbReference type="ARBA" id="ARBA00022801"/>
    </source>
</evidence>
<evidence type="ECO:0000256" key="4">
    <source>
        <dbReference type="ARBA" id="ARBA00022807"/>
    </source>
</evidence>
<dbReference type="PANTHER" id="PTHR12606:SF155">
    <property type="entry name" value="OS04G0316900 PROTEIN"/>
    <property type="match status" value="1"/>
</dbReference>
<evidence type="ECO:0000313" key="7">
    <source>
        <dbReference type="EMBL" id="PNT71186.1"/>
    </source>
</evidence>
<keyword evidence="3" id="KW-0378">Hydrolase</keyword>
<feature type="compositionally biased region" description="Polar residues" evidence="5">
    <location>
        <begin position="76"/>
        <end position="92"/>
    </location>
</feature>
<evidence type="ECO:0000313" key="8">
    <source>
        <dbReference type="EnsemblPlants" id="PNT71186"/>
    </source>
</evidence>
<dbReference type="Gene3D" id="3.40.395.10">
    <property type="entry name" value="Adenoviral Proteinase, Chain A"/>
    <property type="match status" value="1"/>
</dbReference>
<comment type="similarity">
    <text evidence="1">Belongs to the peptidase C48 family.</text>
</comment>
<feature type="region of interest" description="Disordered" evidence="5">
    <location>
        <begin position="1"/>
        <end position="29"/>
    </location>
</feature>
<dbReference type="AlphaFoldDB" id="A0A2K2DA85"/>
<dbReference type="STRING" id="15368.A0A2K2DA85"/>
<feature type="compositionally biased region" description="Low complexity" evidence="5">
    <location>
        <begin position="49"/>
        <end position="58"/>
    </location>
</feature>